<evidence type="ECO:0000256" key="6">
    <source>
        <dbReference type="ARBA" id="ARBA00049348"/>
    </source>
</evidence>
<keyword evidence="3" id="KW-0808">Transferase</keyword>
<dbReference type="GO" id="GO:0032259">
    <property type="term" value="P:methylation"/>
    <property type="evidence" value="ECO:0007669"/>
    <property type="project" value="UniProtKB-KW"/>
</dbReference>
<evidence type="ECO:0000259" key="7">
    <source>
        <dbReference type="Pfam" id="PF01035"/>
    </source>
</evidence>
<reference evidence="8 9" key="1">
    <citation type="journal article" date="2016" name="Nat. Commun.">
        <title>Thousands of microbial genomes shed light on interconnected biogeochemical processes in an aquifer system.</title>
        <authorList>
            <person name="Anantharaman K."/>
            <person name="Brown C.T."/>
            <person name="Hug L.A."/>
            <person name="Sharon I."/>
            <person name="Castelle C.J."/>
            <person name="Probst A.J."/>
            <person name="Thomas B.C."/>
            <person name="Singh A."/>
            <person name="Wilkins M.J."/>
            <person name="Karaoz U."/>
            <person name="Brodie E.L."/>
            <person name="Williams K.H."/>
            <person name="Hubbard S.S."/>
            <person name="Banfield J.F."/>
        </authorList>
    </citation>
    <scope>NUCLEOTIDE SEQUENCE [LARGE SCALE GENOMIC DNA]</scope>
</reference>
<dbReference type="InterPro" id="IPR036388">
    <property type="entry name" value="WH-like_DNA-bd_sf"/>
</dbReference>
<evidence type="ECO:0000313" key="9">
    <source>
        <dbReference type="Proteomes" id="UP000178681"/>
    </source>
</evidence>
<dbReference type="GO" id="GO:0006281">
    <property type="term" value="P:DNA repair"/>
    <property type="evidence" value="ECO:0007669"/>
    <property type="project" value="UniProtKB-KW"/>
</dbReference>
<keyword evidence="4" id="KW-0227">DNA damage</keyword>
<evidence type="ECO:0000256" key="4">
    <source>
        <dbReference type="ARBA" id="ARBA00022763"/>
    </source>
</evidence>
<dbReference type="GO" id="GO:0003908">
    <property type="term" value="F:methylated-DNA-[protein]-cysteine S-methyltransferase activity"/>
    <property type="evidence" value="ECO:0007669"/>
    <property type="project" value="UniProtKB-EC"/>
</dbReference>
<dbReference type="PANTHER" id="PTHR10815:SF13">
    <property type="entry name" value="METHYLATED-DNA--PROTEIN-CYSTEINE METHYLTRANSFERASE"/>
    <property type="match status" value="1"/>
</dbReference>
<protein>
    <recommendedName>
        <fullName evidence="7">Methylated-DNA-[protein]-cysteine S-methyltransferase DNA binding domain-containing protein</fullName>
    </recommendedName>
</protein>
<dbReference type="PROSITE" id="PS00374">
    <property type="entry name" value="MGMT"/>
    <property type="match status" value="1"/>
</dbReference>
<dbReference type="Proteomes" id="UP000178681">
    <property type="component" value="Unassembled WGS sequence"/>
</dbReference>
<evidence type="ECO:0000256" key="2">
    <source>
        <dbReference type="ARBA" id="ARBA00022603"/>
    </source>
</evidence>
<comment type="catalytic activity">
    <reaction evidence="1">
        <text>a 4-O-methyl-thymidine in DNA + L-cysteinyl-[protein] = a thymidine in DNA + S-methyl-L-cysteinyl-[protein]</text>
        <dbReference type="Rhea" id="RHEA:53428"/>
        <dbReference type="Rhea" id="RHEA-COMP:10131"/>
        <dbReference type="Rhea" id="RHEA-COMP:10132"/>
        <dbReference type="Rhea" id="RHEA-COMP:13555"/>
        <dbReference type="Rhea" id="RHEA-COMP:13556"/>
        <dbReference type="ChEBI" id="CHEBI:29950"/>
        <dbReference type="ChEBI" id="CHEBI:82612"/>
        <dbReference type="ChEBI" id="CHEBI:137386"/>
        <dbReference type="ChEBI" id="CHEBI:137387"/>
        <dbReference type="EC" id="2.1.1.63"/>
    </reaction>
</comment>
<dbReference type="CDD" id="cd06445">
    <property type="entry name" value="ATase"/>
    <property type="match status" value="1"/>
</dbReference>
<dbReference type="SUPFAM" id="SSF46767">
    <property type="entry name" value="Methylated DNA-protein cysteine methyltransferase, C-terminal domain"/>
    <property type="match status" value="1"/>
</dbReference>
<keyword evidence="2" id="KW-0489">Methyltransferase</keyword>
<dbReference type="InterPro" id="IPR001497">
    <property type="entry name" value="MethylDNA_cys_MeTrfase_AS"/>
</dbReference>
<sequence>MAFRDKVYAVVAGIPKGSVMTYKEVAIKAGNPKAARTVGYYMKTNPFAPHVPCHRVVGSNGKLVGFSGKGGLTGKKKLLLSEGVNFRGAKILLPL</sequence>
<evidence type="ECO:0000256" key="5">
    <source>
        <dbReference type="ARBA" id="ARBA00023204"/>
    </source>
</evidence>
<dbReference type="InterPro" id="IPR014048">
    <property type="entry name" value="MethylDNA_cys_MeTrfase_DNA-bd"/>
</dbReference>
<organism evidence="8 9">
    <name type="scientific">Candidatus Gottesmanbacteria bacterium RIFCSPHIGHO2_01_FULL_42_12</name>
    <dbReference type="NCBI Taxonomy" id="1798377"/>
    <lineage>
        <taxon>Bacteria</taxon>
        <taxon>Candidatus Gottesmaniibacteriota</taxon>
    </lineage>
</organism>
<dbReference type="EMBL" id="MFJG01000025">
    <property type="protein sequence ID" value="OGG06139.1"/>
    <property type="molecule type" value="Genomic_DNA"/>
</dbReference>
<feature type="domain" description="Methylated-DNA-[protein]-cysteine S-methyltransferase DNA binding" evidence="7">
    <location>
        <begin position="2"/>
        <end position="84"/>
    </location>
</feature>
<gene>
    <name evidence="8" type="ORF">A2872_04170</name>
</gene>
<comment type="caution">
    <text evidence="8">The sequence shown here is derived from an EMBL/GenBank/DDBJ whole genome shotgun (WGS) entry which is preliminary data.</text>
</comment>
<dbReference type="AlphaFoldDB" id="A0A1F5Z0Z7"/>
<dbReference type="PANTHER" id="PTHR10815">
    <property type="entry name" value="METHYLATED-DNA--PROTEIN-CYSTEINE METHYLTRANSFERASE"/>
    <property type="match status" value="1"/>
</dbReference>
<proteinExistence type="predicted"/>
<accession>A0A1F5Z0Z7</accession>
<dbReference type="Pfam" id="PF01035">
    <property type="entry name" value="DNA_binding_1"/>
    <property type="match status" value="1"/>
</dbReference>
<keyword evidence="5" id="KW-0234">DNA repair</keyword>
<evidence type="ECO:0000256" key="1">
    <source>
        <dbReference type="ARBA" id="ARBA00001286"/>
    </source>
</evidence>
<comment type="catalytic activity">
    <reaction evidence="6">
        <text>a 6-O-methyl-2'-deoxyguanosine in DNA + L-cysteinyl-[protein] = S-methyl-L-cysteinyl-[protein] + a 2'-deoxyguanosine in DNA</text>
        <dbReference type="Rhea" id="RHEA:24000"/>
        <dbReference type="Rhea" id="RHEA-COMP:10131"/>
        <dbReference type="Rhea" id="RHEA-COMP:10132"/>
        <dbReference type="Rhea" id="RHEA-COMP:11367"/>
        <dbReference type="Rhea" id="RHEA-COMP:11368"/>
        <dbReference type="ChEBI" id="CHEBI:29950"/>
        <dbReference type="ChEBI" id="CHEBI:82612"/>
        <dbReference type="ChEBI" id="CHEBI:85445"/>
        <dbReference type="ChEBI" id="CHEBI:85448"/>
        <dbReference type="EC" id="2.1.1.63"/>
    </reaction>
</comment>
<name>A0A1F5Z0Z7_9BACT</name>
<evidence type="ECO:0000256" key="3">
    <source>
        <dbReference type="ARBA" id="ARBA00022679"/>
    </source>
</evidence>
<evidence type="ECO:0000313" key="8">
    <source>
        <dbReference type="EMBL" id="OGG06139.1"/>
    </source>
</evidence>
<dbReference type="Gene3D" id="1.10.10.10">
    <property type="entry name" value="Winged helix-like DNA-binding domain superfamily/Winged helix DNA-binding domain"/>
    <property type="match status" value="1"/>
</dbReference>
<dbReference type="NCBIfam" id="TIGR00589">
    <property type="entry name" value="ogt"/>
    <property type="match status" value="1"/>
</dbReference>
<dbReference type="STRING" id="1798377.A2872_04170"/>
<dbReference type="InterPro" id="IPR036217">
    <property type="entry name" value="MethylDNA_cys_MeTrfase_DNAb"/>
</dbReference>